<dbReference type="EMBL" id="AVPK01000008">
    <property type="protein sequence ID" value="KGN36782.1"/>
    <property type="molecule type" value="Genomic_DNA"/>
</dbReference>
<dbReference type="SUPFAM" id="SSF109854">
    <property type="entry name" value="DinB/YfiT-like putative metalloenzymes"/>
    <property type="match status" value="1"/>
</dbReference>
<dbReference type="NCBIfam" id="TIGR03086">
    <property type="entry name" value="TIGR03086 family metal-binding protein"/>
    <property type="match status" value="1"/>
</dbReference>
<dbReference type="eggNOG" id="ENOG5032B92">
    <property type="taxonomic scope" value="Bacteria"/>
</dbReference>
<dbReference type="RefSeq" id="WP_035906178.1">
    <property type="nucleotide sequence ID" value="NZ_AVPK01000008.1"/>
</dbReference>
<dbReference type="InterPro" id="IPR024344">
    <property type="entry name" value="MDMPI_metal-binding"/>
</dbReference>
<comment type="caution">
    <text evidence="3">The sequence shown here is derived from an EMBL/GenBank/DDBJ whole genome shotgun (WGS) entry which is preliminary data.</text>
</comment>
<evidence type="ECO:0000259" key="2">
    <source>
        <dbReference type="Pfam" id="PF11716"/>
    </source>
</evidence>
<keyword evidence="4" id="KW-1185">Reference proteome</keyword>
<dbReference type="OrthoDB" id="5185819at2"/>
<sequence length="197" mass="21458">MTNPPDLRPAADRLSDIVRRVDDRHLDRPTPCEGRTVSQLLAHLDGLTRAFRASADKELGPLTDSNPDAAGWPEAGSTWREDIPTQNGRLADAWQRPEAWIGMTRAGGFDAPAEVMGLVALGEITFHGWDLARATGQEFEPDEATTQALAAYVEGFDPAGTPGTFGPAVNPMTARTDFDRVIARTGRDPRWRAPDRA</sequence>
<dbReference type="InterPro" id="IPR017517">
    <property type="entry name" value="Maleyloyr_isom"/>
</dbReference>
<name>A0A0A0JL48_9MICO</name>
<organism evidence="3 4">
    <name type="scientific">Knoellia subterranea KCTC 19937</name>
    <dbReference type="NCBI Taxonomy" id="1385521"/>
    <lineage>
        <taxon>Bacteria</taxon>
        <taxon>Bacillati</taxon>
        <taxon>Actinomycetota</taxon>
        <taxon>Actinomycetes</taxon>
        <taxon>Micrococcales</taxon>
        <taxon>Intrasporangiaceae</taxon>
        <taxon>Knoellia</taxon>
    </lineage>
</organism>
<accession>A0A0A0JL48</accession>
<dbReference type="AlphaFoldDB" id="A0A0A0JL48"/>
<evidence type="ECO:0000313" key="3">
    <source>
        <dbReference type="EMBL" id="KGN36782.1"/>
    </source>
</evidence>
<evidence type="ECO:0000313" key="4">
    <source>
        <dbReference type="Proteomes" id="UP000030011"/>
    </source>
</evidence>
<feature type="domain" description="Mycothiol-dependent maleylpyruvate isomerase metal-binding" evidence="2">
    <location>
        <begin position="7"/>
        <end position="132"/>
    </location>
</feature>
<proteinExistence type="predicted"/>
<protein>
    <recommendedName>
        <fullName evidence="2">Mycothiol-dependent maleylpyruvate isomerase metal-binding domain-containing protein</fullName>
    </recommendedName>
</protein>
<evidence type="ECO:0000256" key="1">
    <source>
        <dbReference type="SAM" id="MobiDB-lite"/>
    </source>
</evidence>
<dbReference type="Pfam" id="PF11716">
    <property type="entry name" value="MDMPI_N"/>
    <property type="match status" value="1"/>
</dbReference>
<dbReference type="GO" id="GO:0046872">
    <property type="term" value="F:metal ion binding"/>
    <property type="evidence" value="ECO:0007669"/>
    <property type="project" value="InterPro"/>
</dbReference>
<dbReference type="NCBIfam" id="TIGR03083">
    <property type="entry name" value="maleylpyruvate isomerase family mycothiol-dependent enzyme"/>
    <property type="match status" value="1"/>
</dbReference>
<feature type="region of interest" description="Disordered" evidence="1">
    <location>
        <begin position="58"/>
        <end position="82"/>
    </location>
</feature>
<dbReference type="Proteomes" id="UP000030011">
    <property type="component" value="Unassembled WGS sequence"/>
</dbReference>
<reference evidence="3 4" key="1">
    <citation type="submission" date="2013-08" db="EMBL/GenBank/DDBJ databases">
        <title>The genome sequence of Knoellia subterranea.</title>
        <authorList>
            <person name="Zhu W."/>
            <person name="Wang G."/>
        </authorList>
    </citation>
    <scope>NUCLEOTIDE SEQUENCE [LARGE SCALE GENOMIC DNA]</scope>
    <source>
        <strain evidence="3 4">KCTC 19937</strain>
    </source>
</reference>
<dbReference type="STRING" id="1385521.N803_17350"/>
<dbReference type="InterPro" id="IPR034660">
    <property type="entry name" value="DinB/YfiT-like"/>
</dbReference>
<dbReference type="InterPro" id="IPR017520">
    <property type="entry name" value="CHP03086"/>
</dbReference>
<gene>
    <name evidence="3" type="ORF">N803_17350</name>
</gene>
<dbReference type="Gene3D" id="1.20.120.450">
    <property type="entry name" value="dinb family like domain"/>
    <property type="match status" value="1"/>
</dbReference>